<evidence type="ECO:0000313" key="3">
    <source>
        <dbReference type="EMBL" id="SFH87504.1"/>
    </source>
</evidence>
<keyword evidence="1" id="KW-0472">Membrane</keyword>
<dbReference type="AlphaFoldDB" id="A0A1I3DL88"/>
<feature type="transmembrane region" description="Helical" evidence="1">
    <location>
        <begin position="69"/>
        <end position="92"/>
    </location>
</feature>
<evidence type="ECO:0000313" key="4">
    <source>
        <dbReference type="EMBL" id="TFB81932.1"/>
    </source>
</evidence>
<dbReference type="Proteomes" id="UP000297963">
    <property type="component" value="Unassembled WGS sequence"/>
</dbReference>
<dbReference type="EMBL" id="SOFE01000028">
    <property type="protein sequence ID" value="TFB81932.1"/>
    <property type="molecule type" value="Genomic_DNA"/>
</dbReference>
<reference evidence="4 6" key="2">
    <citation type="submission" date="2019-03" db="EMBL/GenBank/DDBJ databases">
        <title>Genomics of glacier-inhabiting Cryobacterium strains.</title>
        <authorList>
            <person name="Liu Q."/>
            <person name="Xin Y.-H."/>
        </authorList>
    </citation>
    <scope>NUCLEOTIDE SEQUENCE [LARGE SCALE GENOMIC DNA]</scope>
    <source>
        <strain evidence="4 6">Hh34</strain>
    </source>
</reference>
<feature type="transmembrane region" description="Helical" evidence="1">
    <location>
        <begin position="104"/>
        <end position="124"/>
    </location>
</feature>
<proteinExistence type="predicted"/>
<evidence type="ECO:0000256" key="1">
    <source>
        <dbReference type="SAM" id="Phobius"/>
    </source>
</evidence>
<evidence type="ECO:0000313" key="6">
    <source>
        <dbReference type="Proteomes" id="UP000297963"/>
    </source>
</evidence>
<protein>
    <submittedName>
        <fullName evidence="4">DUF1206 domain-containing protein</fullName>
    </submittedName>
</protein>
<feature type="transmembrane region" description="Helical" evidence="1">
    <location>
        <begin position="144"/>
        <end position="168"/>
    </location>
</feature>
<dbReference type="EMBL" id="FOPW01000019">
    <property type="protein sequence ID" value="SFH87504.1"/>
    <property type="molecule type" value="Genomic_DNA"/>
</dbReference>
<keyword evidence="1" id="KW-1133">Transmembrane helix</keyword>
<feature type="transmembrane region" description="Helical" evidence="1">
    <location>
        <begin position="189"/>
        <end position="216"/>
    </location>
</feature>
<organism evidence="4 6">
    <name type="scientific">Cryobacterium levicorallinum</name>
    <dbReference type="NCBI Taxonomy" id="995038"/>
    <lineage>
        <taxon>Bacteria</taxon>
        <taxon>Bacillati</taxon>
        <taxon>Actinomycetota</taxon>
        <taxon>Actinomycetes</taxon>
        <taxon>Micrococcales</taxon>
        <taxon>Microbacteriaceae</taxon>
        <taxon>Cryobacterium</taxon>
    </lineage>
</organism>
<comment type="caution">
    <text evidence="4">The sequence shown here is derived from an EMBL/GenBank/DDBJ whole genome shotgun (WGS) entry which is preliminary data.</text>
</comment>
<feature type="domain" description="DUF1206" evidence="2">
    <location>
        <begin position="196"/>
        <end position="264"/>
    </location>
</feature>
<dbReference type="RefSeq" id="WP_092452125.1">
    <property type="nucleotide sequence ID" value="NZ_BKAC01000021.1"/>
</dbReference>
<feature type="domain" description="DUF1206" evidence="2">
    <location>
        <begin position="24"/>
        <end position="90"/>
    </location>
</feature>
<keyword evidence="1" id="KW-0812">Transmembrane</keyword>
<gene>
    <name evidence="4" type="ORF">E3O11_15805</name>
    <name evidence="3" type="ORF">SAMN05216274_11922</name>
</gene>
<sequence length="267" mass="26704">MNSPATHIARDASNSSALQLLARLGFAVNGLLHILIGSIAITVAIGAGSGSADQSGALAQLASSPGGVFLLWTVVVGMFALGLWLVVSAFVMQDEPKRKWARRLANIAKAIVYIALGVTALTFARGGTSSSAGSTQSASSSLLSSPGGVIVLFLAGVAVLGVGGYFTYKGAAQKFRSDLAVPGGSAGRAVIALGVVGYVAKGIALAVAAILVGVAAVTNDASKSTGLDGALKALAALPFGTSALILIGVGLMAYGLYCFIRARRARL</sequence>
<dbReference type="Proteomes" id="UP000199681">
    <property type="component" value="Unassembled WGS sequence"/>
</dbReference>
<keyword evidence="5" id="KW-1185">Reference proteome</keyword>
<evidence type="ECO:0000313" key="5">
    <source>
        <dbReference type="Proteomes" id="UP000199681"/>
    </source>
</evidence>
<dbReference type="InterPro" id="IPR009597">
    <property type="entry name" value="DUF1206"/>
</dbReference>
<name>A0A1I3DL88_9MICO</name>
<feature type="domain" description="DUF1206" evidence="2">
    <location>
        <begin position="107"/>
        <end position="171"/>
    </location>
</feature>
<dbReference type="Pfam" id="PF06724">
    <property type="entry name" value="DUF1206"/>
    <property type="match status" value="3"/>
</dbReference>
<feature type="transmembrane region" description="Helical" evidence="1">
    <location>
        <begin position="236"/>
        <end position="260"/>
    </location>
</feature>
<evidence type="ECO:0000259" key="2">
    <source>
        <dbReference type="Pfam" id="PF06724"/>
    </source>
</evidence>
<feature type="transmembrane region" description="Helical" evidence="1">
    <location>
        <begin position="20"/>
        <end position="49"/>
    </location>
</feature>
<reference evidence="3 5" key="1">
    <citation type="submission" date="2016-10" db="EMBL/GenBank/DDBJ databases">
        <authorList>
            <person name="Varghese N."/>
            <person name="Submissions S."/>
        </authorList>
    </citation>
    <scope>NUCLEOTIDE SEQUENCE [LARGE SCALE GENOMIC DNA]</scope>
    <source>
        <strain evidence="3 5">GMCC 1.11211</strain>
    </source>
</reference>
<accession>A0A1I3DL88</accession>
<dbReference type="STRING" id="995038.SAMN05216274_11922"/>